<feature type="domain" description="Peptidase A1" evidence="7">
    <location>
        <begin position="61"/>
        <end position="413"/>
    </location>
</feature>
<dbReference type="CDD" id="cd05476">
    <property type="entry name" value="pepsin_A_like_plant"/>
    <property type="match status" value="1"/>
</dbReference>
<dbReference type="InterPro" id="IPR034161">
    <property type="entry name" value="Pepsin-like_plant"/>
</dbReference>
<keyword evidence="3" id="KW-0064">Aspartyl protease</keyword>
<dbReference type="SUPFAM" id="SSF50630">
    <property type="entry name" value="Acid proteases"/>
    <property type="match status" value="1"/>
</dbReference>
<comment type="similarity">
    <text evidence="1">Belongs to the peptidase A1 family.</text>
</comment>
<evidence type="ECO:0000256" key="2">
    <source>
        <dbReference type="ARBA" id="ARBA00022670"/>
    </source>
</evidence>
<dbReference type="AlphaFoldDB" id="S8EC19"/>
<dbReference type="Pfam" id="PF14541">
    <property type="entry name" value="TAXi_C"/>
    <property type="match status" value="1"/>
</dbReference>
<dbReference type="GO" id="GO:0006508">
    <property type="term" value="P:proteolysis"/>
    <property type="evidence" value="ECO:0007669"/>
    <property type="project" value="UniProtKB-KW"/>
</dbReference>
<dbReference type="PROSITE" id="PS51767">
    <property type="entry name" value="PEPTIDASE_A1"/>
    <property type="match status" value="1"/>
</dbReference>
<gene>
    <name evidence="8" type="ORF">M569_04638</name>
</gene>
<evidence type="ECO:0000313" key="8">
    <source>
        <dbReference type="EMBL" id="EPS70117.1"/>
    </source>
</evidence>
<keyword evidence="9" id="KW-1185">Reference proteome</keyword>
<dbReference type="InterPro" id="IPR032861">
    <property type="entry name" value="TAXi_N"/>
</dbReference>
<dbReference type="InterPro" id="IPR001461">
    <property type="entry name" value="Aspartic_peptidase_A1"/>
</dbReference>
<dbReference type="PRINTS" id="PR00792">
    <property type="entry name" value="PEPSIN"/>
</dbReference>
<evidence type="ECO:0000256" key="6">
    <source>
        <dbReference type="PIRSR" id="PIRSR601461-1"/>
    </source>
</evidence>
<feature type="active site" evidence="6">
    <location>
        <position position="79"/>
    </location>
</feature>
<organism evidence="8 9">
    <name type="scientific">Genlisea aurea</name>
    <dbReference type="NCBI Taxonomy" id="192259"/>
    <lineage>
        <taxon>Eukaryota</taxon>
        <taxon>Viridiplantae</taxon>
        <taxon>Streptophyta</taxon>
        <taxon>Embryophyta</taxon>
        <taxon>Tracheophyta</taxon>
        <taxon>Spermatophyta</taxon>
        <taxon>Magnoliopsida</taxon>
        <taxon>eudicotyledons</taxon>
        <taxon>Gunneridae</taxon>
        <taxon>Pentapetalae</taxon>
        <taxon>asterids</taxon>
        <taxon>lamiids</taxon>
        <taxon>Lamiales</taxon>
        <taxon>Lentibulariaceae</taxon>
        <taxon>Genlisea</taxon>
    </lineage>
</organism>
<evidence type="ECO:0000259" key="7">
    <source>
        <dbReference type="PROSITE" id="PS51767"/>
    </source>
</evidence>
<dbReference type="InterPro" id="IPR033121">
    <property type="entry name" value="PEPTIDASE_A1"/>
</dbReference>
<evidence type="ECO:0000313" key="9">
    <source>
        <dbReference type="Proteomes" id="UP000015453"/>
    </source>
</evidence>
<dbReference type="GO" id="GO:0004190">
    <property type="term" value="F:aspartic-type endopeptidase activity"/>
    <property type="evidence" value="ECO:0007669"/>
    <property type="project" value="UniProtKB-KW"/>
</dbReference>
<feature type="active site" evidence="6">
    <location>
        <position position="294"/>
    </location>
</feature>
<evidence type="ECO:0000256" key="3">
    <source>
        <dbReference type="ARBA" id="ARBA00022750"/>
    </source>
</evidence>
<evidence type="ECO:0000256" key="1">
    <source>
        <dbReference type="ARBA" id="ARBA00007447"/>
    </source>
</evidence>
<keyword evidence="4" id="KW-0378">Hydrolase</keyword>
<evidence type="ECO:0000256" key="4">
    <source>
        <dbReference type="ARBA" id="ARBA00022801"/>
    </source>
</evidence>
<proteinExistence type="inferred from homology"/>
<reference evidence="8 9" key="1">
    <citation type="journal article" date="2013" name="BMC Genomics">
        <title>The miniature genome of a carnivorous plant Genlisea aurea contains a low number of genes and short non-coding sequences.</title>
        <authorList>
            <person name="Leushkin E.V."/>
            <person name="Sutormin R.A."/>
            <person name="Nabieva E.R."/>
            <person name="Penin A.A."/>
            <person name="Kondrashov A.S."/>
            <person name="Logacheva M.D."/>
        </authorList>
    </citation>
    <scope>NUCLEOTIDE SEQUENCE [LARGE SCALE GENOMIC DNA]</scope>
</reference>
<dbReference type="Gene3D" id="2.40.70.10">
    <property type="entry name" value="Acid Proteases"/>
    <property type="match status" value="2"/>
</dbReference>
<dbReference type="EMBL" id="AUSU01001818">
    <property type="protein sequence ID" value="EPS70117.1"/>
    <property type="molecule type" value="Genomic_DNA"/>
</dbReference>
<dbReference type="PANTHER" id="PTHR13683:SF685">
    <property type="entry name" value="EUKARYOTIC ASPARTYL PROTEASE FAMILY PROTEIN"/>
    <property type="match status" value="1"/>
</dbReference>
<sequence length="443" mass="47529">DSIAGDVTGATGVIKVNYKFAGSDPTLSALREHDDVRHLSILSGVDIPLGGTGRPEAVGLYYAEIGIGTPSKDYYVQVDTGSDITWVNCIQCQDCPHKGYNGIDLTLYNPRDSLTGKLVSCDHKFCKDIGGGLPGCTANMTCVYTEIYGDGSYIMGYVVEDVLQYGLVSGDLHTDSANGSVLFGCGVKQSGDLGHSDDALDGILGFGKSNASVLSQLASTGRVKKMFAHCLDGVNGGGIFAIGHVVQPQVNTTPLLPNQPHYTVNLTGIQVGLDFLNLTADNFTTVEKKGAIIDSGTTLAYLPEMIYSPLVKKILSSQLDLQLQMLHDEYTCFDYSGSLDDGFPAVSLHFENALSLTVYPHEYLFPFENLICMGWQNSGFGSPDKNNITLLGDLVLSNKLVVYNLENQTMGWREYNCSSSIVLKDEITGSVHLVGAHSLPSSS</sequence>
<dbReference type="InterPro" id="IPR032799">
    <property type="entry name" value="TAXi_C"/>
</dbReference>
<dbReference type="PANTHER" id="PTHR13683">
    <property type="entry name" value="ASPARTYL PROTEASES"/>
    <property type="match status" value="1"/>
</dbReference>
<evidence type="ECO:0000256" key="5">
    <source>
        <dbReference type="ARBA" id="ARBA00023180"/>
    </source>
</evidence>
<feature type="non-terminal residue" evidence="8">
    <location>
        <position position="1"/>
    </location>
</feature>
<dbReference type="OrthoDB" id="2747330at2759"/>
<accession>S8EC19</accession>
<dbReference type="Proteomes" id="UP000015453">
    <property type="component" value="Unassembled WGS sequence"/>
</dbReference>
<dbReference type="InterPro" id="IPR021109">
    <property type="entry name" value="Peptidase_aspartic_dom_sf"/>
</dbReference>
<protein>
    <recommendedName>
        <fullName evidence="7">Peptidase A1 domain-containing protein</fullName>
    </recommendedName>
</protein>
<keyword evidence="2" id="KW-0645">Protease</keyword>
<comment type="caution">
    <text evidence="8">The sequence shown here is derived from an EMBL/GenBank/DDBJ whole genome shotgun (WGS) entry which is preliminary data.</text>
</comment>
<keyword evidence="5" id="KW-0325">Glycoprotein</keyword>
<name>S8EC19_9LAMI</name>
<feature type="non-terminal residue" evidence="8">
    <location>
        <position position="443"/>
    </location>
</feature>
<dbReference type="Pfam" id="PF14543">
    <property type="entry name" value="TAXi_N"/>
    <property type="match status" value="1"/>
</dbReference>